<dbReference type="STRING" id="1365484.W6QW68"/>
<keyword evidence="2 6" id="KW-0238">DNA-binding</keyword>
<evidence type="ECO:0000256" key="2">
    <source>
        <dbReference type="ARBA" id="ARBA00023125"/>
    </source>
</evidence>
<proteinExistence type="predicted"/>
<dbReference type="PANTHER" id="PTHR47657">
    <property type="entry name" value="STEROL REGULATORY ELEMENT-BINDING PROTEIN ECM22"/>
    <property type="match status" value="1"/>
</dbReference>
<dbReference type="SMART" id="SM00066">
    <property type="entry name" value="GAL4"/>
    <property type="match status" value="1"/>
</dbReference>
<dbReference type="GO" id="GO:0000981">
    <property type="term" value="F:DNA-binding transcription factor activity, RNA polymerase II-specific"/>
    <property type="evidence" value="ECO:0007669"/>
    <property type="project" value="InterPro"/>
</dbReference>
<dbReference type="OrthoDB" id="1924260at2759"/>
<dbReference type="PROSITE" id="PS00463">
    <property type="entry name" value="ZN2_CY6_FUNGAL_1"/>
    <property type="match status" value="1"/>
</dbReference>
<accession>W6QW68</accession>
<dbReference type="SUPFAM" id="SSF57701">
    <property type="entry name" value="Zn2/Cys6 DNA-binding domain"/>
    <property type="match status" value="1"/>
</dbReference>
<evidence type="ECO:0000313" key="6">
    <source>
        <dbReference type="EMBL" id="CDM38389.1"/>
    </source>
</evidence>
<evidence type="ECO:0000259" key="5">
    <source>
        <dbReference type="PROSITE" id="PS50048"/>
    </source>
</evidence>
<dbReference type="Proteomes" id="UP000030686">
    <property type="component" value="Unassembled WGS sequence"/>
</dbReference>
<evidence type="ECO:0000313" key="7">
    <source>
        <dbReference type="Proteomes" id="UP000030686"/>
    </source>
</evidence>
<dbReference type="AlphaFoldDB" id="W6QW68"/>
<dbReference type="GO" id="GO:0008270">
    <property type="term" value="F:zinc ion binding"/>
    <property type="evidence" value="ECO:0007669"/>
    <property type="project" value="InterPro"/>
</dbReference>
<organism evidence="6 7">
    <name type="scientific">Penicillium roqueforti (strain FM164)</name>
    <dbReference type="NCBI Taxonomy" id="1365484"/>
    <lineage>
        <taxon>Eukaryota</taxon>
        <taxon>Fungi</taxon>
        <taxon>Dikarya</taxon>
        <taxon>Ascomycota</taxon>
        <taxon>Pezizomycotina</taxon>
        <taxon>Eurotiomycetes</taxon>
        <taxon>Eurotiomycetidae</taxon>
        <taxon>Eurotiales</taxon>
        <taxon>Aspergillaceae</taxon>
        <taxon>Penicillium</taxon>
    </lineage>
</organism>
<keyword evidence="1" id="KW-0805">Transcription regulation</keyword>
<protein>
    <submittedName>
        <fullName evidence="6">Zn(2)-C6 fungal-type DNA-binding domain</fullName>
    </submittedName>
</protein>
<dbReference type="InterPro" id="IPR036864">
    <property type="entry name" value="Zn2-C6_fun-type_DNA-bd_sf"/>
</dbReference>
<dbReference type="GO" id="GO:0003677">
    <property type="term" value="F:DNA binding"/>
    <property type="evidence" value="ECO:0007669"/>
    <property type="project" value="UniProtKB-KW"/>
</dbReference>
<dbReference type="CDD" id="cd00067">
    <property type="entry name" value="GAL4"/>
    <property type="match status" value="1"/>
</dbReference>
<gene>
    <name evidence="6" type="ORF">PROQFM164_S11g000092</name>
</gene>
<sequence length="590" mass="65111">MVGPGGGPPRKSHTKSRNGCKTCKRRHIRCDETFPQCRNCTKHNCRCDYQDTVASQAGSPPAPRQGPDLLMSPEIETQIDNWHRTGVPPYPELLQCPRAGWSGLSRTDLRLIHYIIGASIDLHRRGLSGCTVWAQKMPNFLAIALGSEFVMSSILSFSAFNLAFLTRDPETKQLAFSRRLTALQGLQTALGSFSKENCDAILAASVLLSWQATDHQNWASLQHGISSVLESMHPYWKQESDIAQSIETQRRMSTDLSMPGVYKAPDEDMIHLDQTIQALRMTQKRVSHNPEHFERLGDLIKFTQKFRNDFPNQTTAQVFESVQPIRRWFFWLPASMLGRGESDISALPILAQFFAVGISLDGCFPEMGGAYLGALLVGPIEEIYRIIATHHAADPFNPDLRLPLELMDLPRGIVARHRSRCNLPWSPRSSVDPYSPGPPSPFHHNLHEYSLVASSSSPASASTSYAAYTPPLHSPPAVTIANSTFPVQDGYASATPIPHSLYPPSPHSLYPPSPQLIDSQDPNLGLSDMGHSNAHHPSIPHPAAYTPPYGDGLCASLPRTDGTLGLNMEVYPQPHPFEMPGLAAPTSLWT</sequence>
<feature type="domain" description="Zn(2)-C6 fungal-type" evidence="5">
    <location>
        <begin position="19"/>
        <end position="49"/>
    </location>
</feature>
<evidence type="ECO:0000256" key="4">
    <source>
        <dbReference type="ARBA" id="ARBA00023242"/>
    </source>
</evidence>
<dbReference type="PANTHER" id="PTHR47657:SF12">
    <property type="entry name" value="ZN(II)2CYS6 TRANSCRIPTION FACTOR (EUROFUNG)"/>
    <property type="match status" value="1"/>
</dbReference>
<dbReference type="OMA" id="CPLVGSM"/>
<keyword evidence="7" id="KW-1185">Reference proteome</keyword>
<dbReference type="InterPro" id="IPR052400">
    <property type="entry name" value="Zn2-C6_fungal_TF"/>
</dbReference>
<keyword evidence="4" id="KW-0539">Nucleus</keyword>
<reference evidence="6" key="1">
    <citation type="journal article" date="2014" name="Nat. Commun.">
        <title>Multiple recent horizontal transfers of a large genomic region in cheese making fungi.</title>
        <authorList>
            <person name="Cheeseman K."/>
            <person name="Ropars J."/>
            <person name="Renault P."/>
            <person name="Dupont J."/>
            <person name="Gouzy J."/>
            <person name="Branca A."/>
            <person name="Abraham A.L."/>
            <person name="Ceppi M."/>
            <person name="Conseiller E."/>
            <person name="Debuchy R."/>
            <person name="Malagnac F."/>
            <person name="Goarin A."/>
            <person name="Silar P."/>
            <person name="Lacoste S."/>
            <person name="Sallet E."/>
            <person name="Bensimon A."/>
            <person name="Giraud T."/>
            <person name="Brygoo Y."/>
        </authorList>
    </citation>
    <scope>NUCLEOTIDE SEQUENCE [LARGE SCALE GENOMIC DNA]</scope>
    <source>
        <strain evidence="6">FM164</strain>
    </source>
</reference>
<dbReference type="Pfam" id="PF00172">
    <property type="entry name" value="Zn_clus"/>
    <property type="match status" value="1"/>
</dbReference>
<keyword evidence="3" id="KW-0804">Transcription</keyword>
<dbReference type="EMBL" id="HG792025">
    <property type="protein sequence ID" value="CDM38389.1"/>
    <property type="molecule type" value="Genomic_DNA"/>
</dbReference>
<dbReference type="PROSITE" id="PS50048">
    <property type="entry name" value="ZN2_CY6_FUNGAL_2"/>
    <property type="match status" value="1"/>
</dbReference>
<evidence type="ECO:0000256" key="1">
    <source>
        <dbReference type="ARBA" id="ARBA00023015"/>
    </source>
</evidence>
<dbReference type="Gene3D" id="4.10.240.10">
    <property type="entry name" value="Zn(2)-C6 fungal-type DNA-binding domain"/>
    <property type="match status" value="1"/>
</dbReference>
<evidence type="ECO:0000256" key="3">
    <source>
        <dbReference type="ARBA" id="ARBA00023163"/>
    </source>
</evidence>
<dbReference type="InterPro" id="IPR001138">
    <property type="entry name" value="Zn2Cys6_DnaBD"/>
</dbReference>
<name>W6QW68_PENRF</name>